<sequence length="153" mass="16888">MASGVKVVDDVKLAFSNVSINSSSKKKEKLKYGIFKFSEDATQIVVDSTGKKGESENWEYDKLVQNLPANDVRYVAYDFEFLKMDGTPNSKVILVSWCPETSPIKKKMLAASSFNSLKTALGNPDKYLEGDCLSEVDTKAVLDKLQAKEGCNS</sequence>
<dbReference type="InterPro" id="IPR029006">
    <property type="entry name" value="ADF-H/Gelsolin-like_dom_sf"/>
</dbReference>
<dbReference type="Pfam" id="PF00241">
    <property type="entry name" value="Cofilin_ADF"/>
    <property type="match status" value="1"/>
</dbReference>
<evidence type="ECO:0000313" key="4">
    <source>
        <dbReference type="EMBL" id="RUS77865.1"/>
    </source>
</evidence>
<protein>
    <recommendedName>
        <fullName evidence="3">ADF-H domain-containing protein</fullName>
    </recommendedName>
</protein>
<dbReference type="OrthoDB" id="10249245at2759"/>
<reference evidence="4 5" key="1">
    <citation type="submission" date="2019-01" db="EMBL/GenBank/DDBJ databases">
        <title>A draft genome assembly of the solar-powered sea slug Elysia chlorotica.</title>
        <authorList>
            <person name="Cai H."/>
            <person name="Li Q."/>
            <person name="Fang X."/>
            <person name="Li J."/>
            <person name="Curtis N.E."/>
            <person name="Altenburger A."/>
            <person name="Shibata T."/>
            <person name="Feng M."/>
            <person name="Maeda T."/>
            <person name="Schwartz J.A."/>
            <person name="Shigenobu S."/>
            <person name="Lundholm N."/>
            <person name="Nishiyama T."/>
            <person name="Yang H."/>
            <person name="Hasebe M."/>
            <person name="Li S."/>
            <person name="Pierce S.K."/>
            <person name="Wang J."/>
        </authorList>
    </citation>
    <scope>NUCLEOTIDE SEQUENCE [LARGE SCALE GENOMIC DNA]</scope>
    <source>
        <strain evidence="4">EC2010</strain>
        <tissue evidence="4">Whole organism of an adult</tissue>
    </source>
</reference>
<comment type="caution">
    <text evidence="4">The sequence shown here is derived from an EMBL/GenBank/DDBJ whole genome shotgun (WGS) entry which is preliminary data.</text>
</comment>
<dbReference type="Proteomes" id="UP000271974">
    <property type="component" value="Unassembled WGS sequence"/>
</dbReference>
<dbReference type="GO" id="GO:0030042">
    <property type="term" value="P:actin filament depolymerization"/>
    <property type="evidence" value="ECO:0007669"/>
    <property type="project" value="InterPro"/>
</dbReference>
<evidence type="ECO:0000313" key="5">
    <source>
        <dbReference type="Proteomes" id="UP000271974"/>
    </source>
</evidence>
<proteinExistence type="inferred from homology"/>
<dbReference type="PANTHER" id="PTHR11913">
    <property type="entry name" value="COFILIN-RELATED"/>
    <property type="match status" value="1"/>
</dbReference>
<dbReference type="GO" id="GO:0015629">
    <property type="term" value="C:actin cytoskeleton"/>
    <property type="evidence" value="ECO:0007669"/>
    <property type="project" value="InterPro"/>
</dbReference>
<feature type="domain" description="ADF-H" evidence="3">
    <location>
        <begin position="2"/>
        <end position="146"/>
    </location>
</feature>
<dbReference type="CDD" id="cd11286">
    <property type="entry name" value="ADF_cofilin_like"/>
    <property type="match status" value="1"/>
</dbReference>
<dbReference type="STRING" id="188477.A0A433T8D9"/>
<keyword evidence="5" id="KW-1185">Reference proteome</keyword>
<dbReference type="Gene3D" id="3.40.20.10">
    <property type="entry name" value="Severin"/>
    <property type="match status" value="1"/>
</dbReference>
<gene>
    <name evidence="4" type="ORF">EGW08_014378</name>
</gene>
<accession>A0A433T8D9</accession>
<dbReference type="AlphaFoldDB" id="A0A433T8D9"/>
<dbReference type="InterPro" id="IPR002108">
    <property type="entry name" value="ADF-H"/>
</dbReference>
<dbReference type="InterPro" id="IPR017904">
    <property type="entry name" value="ADF/Cofilin"/>
</dbReference>
<evidence type="ECO:0000256" key="2">
    <source>
        <dbReference type="ARBA" id="ARBA00023203"/>
    </source>
</evidence>
<dbReference type="EMBL" id="RQTK01000546">
    <property type="protein sequence ID" value="RUS77865.1"/>
    <property type="molecule type" value="Genomic_DNA"/>
</dbReference>
<dbReference type="PROSITE" id="PS51263">
    <property type="entry name" value="ADF_H"/>
    <property type="match status" value="1"/>
</dbReference>
<evidence type="ECO:0000256" key="1">
    <source>
        <dbReference type="ARBA" id="ARBA00006844"/>
    </source>
</evidence>
<evidence type="ECO:0000259" key="3">
    <source>
        <dbReference type="PROSITE" id="PS51263"/>
    </source>
</evidence>
<keyword evidence="2" id="KW-0009">Actin-binding</keyword>
<dbReference type="SUPFAM" id="SSF55753">
    <property type="entry name" value="Actin depolymerizing proteins"/>
    <property type="match status" value="1"/>
</dbReference>
<comment type="similarity">
    <text evidence="1">Belongs to the actin-binding proteins ADF family.</text>
</comment>
<organism evidence="4 5">
    <name type="scientific">Elysia chlorotica</name>
    <name type="common">Eastern emerald elysia</name>
    <name type="synonym">Sea slug</name>
    <dbReference type="NCBI Taxonomy" id="188477"/>
    <lineage>
        <taxon>Eukaryota</taxon>
        <taxon>Metazoa</taxon>
        <taxon>Spiralia</taxon>
        <taxon>Lophotrochozoa</taxon>
        <taxon>Mollusca</taxon>
        <taxon>Gastropoda</taxon>
        <taxon>Heterobranchia</taxon>
        <taxon>Euthyneura</taxon>
        <taxon>Panpulmonata</taxon>
        <taxon>Sacoglossa</taxon>
        <taxon>Placobranchoidea</taxon>
        <taxon>Plakobranchidae</taxon>
        <taxon>Elysia</taxon>
    </lineage>
</organism>
<dbReference type="SMART" id="SM00102">
    <property type="entry name" value="ADF"/>
    <property type="match status" value="1"/>
</dbReference>
<dbReference type="GO" id="GO:0003779">
    <property type="term" value="F:actin binding"/>
    <property type="evidence" value="ECO:0007669"/>
    <property type="project" value="UniProtKB-KW"/>
</dbReference>
<name>A0A433T8D9_ELYCH</name>